<organism evidence="1 2">
    <name type="scientific">Rhodocollybia butyracea</name>
    <dbReference type="NCBI Taxonomy" id="206335"/>
    <lineage>
        <taxon>Eukaryota</taxon>
        <taxon>Fungi</taxon>
        <taxon>Dikarya</taxon>
        <taxon>Basidiomycota</taxon>
        <taxon>Agaricomycotina</taxon>
        <taxon>Agaricomycetes</taxon>
        <taxon>Agaricomycetidae</taxon>
        <taxon>Agaricales</taxon>
        <taxon>Marasmiineae</taxon>
        <taxon>Omphalotaceae</taxon>
        <taxon>Rhodocollybia</taxon>
    </lineage>
</organism>
<keyword evidence="2" id="KW-1185">Reference proteome</keyword>
<dbReference type="EMBL" id="JADNRY010000054">
    <property type="protein sequence ID" value="KAF9069126.1"/>
    <property type="molecule type" value="Genomic_DNA"/>
</dbReference>
<proteinExistence type="predicted"/>
<reference evidence="1" key="1">
    <citation type="submission" date="2020-11" db="EMBL/GenBank/DDBJ databases">
        <authorList>
            <consortium name="DOE Joint Genome Institute"/>
            <person name="Ahrendt S."/>
            <person name="Riley R."/>
            <person name="Andreopoulos W."/>
            <person name="Labutti K."/>
            <person name="Pangilinan J."/>
            <person name="Ruiz-Duenas F.J."/>
            <person name="Barrasa J.M."/>
            <person name="Sanchez-Garcia M."/>
            <person name="Camarero S."/>
            <person name="Miyauchi S."/>
            <person name="Serrano A."/>
            <person name="Linde D."/>
            <person name="Babiker R."/>
            <person name="Drula E."/>
            <person name="Ayuso-Fernandez I."/>
            <person name="Pacheco R."/>
            <person name="Padilla G."/>
            <person name="Ferreira P."/>
            <person name="Barriuso J."/>
            <person name="Kellner H."/>
            <person name="Castanera R."/>
            <person name="Alfaro M."/>
            <person name="Ramirez L."/>
            <person name="Pisabarro A.G."/>
            <person name="Kuo A."/>
            <person name="Tritt A."/>
            <person name="Lipzen A."/>
            <person name="He G."/>
            <person name="Yan M."/>
            <person name="Ng V."/>
            <person name="Cullen D."/>
            <person name="Martin F."/>
            <person name="Rosso M.-N."/>
            <person name="Henrissat B."/>
            <person name="Hibbett D."/>
            <person name="Martinez A.T."/>
            <person name="Grigoriev I.V."/>
        </authorList>
    </citation>
    <scope>NUCLEOTIDE SEQUENCE</scope>
    <source>
        <strain evidence="1">AH 40177</strain>
    </source>
</reference>
<dbReference type="AlphaFoldDB" id="A0A9P5PNJ6"/>
<dbReference type="OrthoDB" id="3249150at2759"/>
<sequence length="126" mass="13971">MPALLHNYQVQLDFNNDTGRPVSIQLSKDYGRSTASIVLLLPSEEVTLVLDPGSVYHYAVKISSGSVYKVADVRARSWRDMHCDISHLFSGGSASRYNNTSADGALVVDRLWRDYRISCFGGDQLS</sequence>
<comment type="caution">
    <text evidence="1">The sequence shown here is derived from an EMBL/GenBank/DDBJ whole genome shotgun (WGS) entry which is preliminary data.</text>
</comment>
<accession>A0A9P5PNJ6</accession>
<protein>
    <submittedName>
        <fullName evidence="1">Uncharacterized protein</fullName>
    </submittedName>
</protein>
<dbReference type="Proteomes" id="UP000772434">
    <property type="component" value="Unassembled WGS sequence"/>
</dbReference>
<evidence type="ECO:0000313" key="2">
    <source>
        <dbReference type="Proteomes" id="UP000772434"/>
    </source>
</evidence>
<gene>
    <name evidence="1" type="ORF">BDP27DRAFT_1447934</name>
</gene>
<evidence type="ECO:0000313" key="1">
    <source>
        <dbReference type="EMBL" id="KAF9069126.1"/>
    </source>
</evidence>
<name>A0A9P5PNJ6_9AGAR</name>